<accession>A0A8M8UMU7</accession>
<dbReference type="OrthoDB" id="1523883at2759"/>
<evidence type="ECO:0000313" key="6">
    <source>
        <dbReference type="Proteomes" id="UP000504604"/>
    </source>
</evidence>
<dbReference type="RefSeq" id="XP_020547607.1">
    <property type="nucleotide sequence ID" value="XM_020691948.1"/>
</dbReference>
<dbReference type="InterPro" id="IPR029063">
    <property type="entry name" value="SAM-dependent_MTases_sf"/>
</dbReference>
<proteinExistence type="inferred from homology"/>
<evidence type="ECO:0000313" key="7">
    <source>
        <dbReference type="RefSeq" id="XP_020547607.1"/>
    </source>
</evidence>
<reference evidence="7" key="1">
    <citation type="submission" date="2025-08" db="UniProtKB">
        <authorList>
            <consortium name="RefSeq"/>
        </authorList>
    </citation>
    <scope>IDENTIFICATION</scope>
</reference>
<dbReference type="Pfam" id="PF03492">
    <property type="entry name" value="Methyltransf_7"/>
    <property type="match status" value="1"/>
</dbReference>
<dbReference type="InterPro" id="IPR005299">
    <property type="entry name" value="MeTrfase_7"/>
</dbReference>
<keyword evidence="6" id="KW-1185">Reference proteome</keyword>
<name>A0A8M8UMU7_SESIN</name>
<keyword evidence="2 7" id="KW-0489">Methyltransferase</keyword>
<keyword evidence="3" id="KW-0808">Transferase</keyword>
<protein>
    <submittedName>
        <fullName evidence="7">Probable S-adenosylmethionine-dependent methyltransferase At5g38780</fullName>
    </submittedName>
</protein>
<evidence type="ECO:0000256" key="1">
    <source>
        <dbReference type="ARBA" id="ARBA00007967"/>
    </source>
</evidence>
<dbReference type="SUPFAM" id="SSF53335">
    <property type="entry name" value="S-adenosyl-L-methionine-dependent methyltransferases"/>
    <property type="match status" value="1"/>
</dbReference>
<evidence type="ECO:0000256" key="4">
    <source>
        <dbReference type="ARBA" id="ARBA00022723"/>
    </source>
</evidence>
<evidence type="ECO:0000256" key="5">
    <source>
        <dbReference type="ARBA" id="ARBA00022842"/>
    </source>
</evidence>
<dbReference type="GO" id="GO:0046872">
    <property type="term" value="F:metal ion binding"/>
    <property type="evidence" value="ECO:0007669"/>
    <property type="project" value="UniProtKB-KW"/>
</dbReference>
<evidence type="ECO:0000256" key="2">
    <source>
        <dbReference type="ARBA" id="ARBA00022603"/>
    </source>
</evidence>
<dbReference type="Proteomes" id="UP000504604">
    <property type="component" value="Linkage group LG2"/>
</dbReference>
<gene>
    <name evidence="7" type="primary">LOC105155930</name>
</gene>
<evidence type="ECO:0000256" key="3">
    <source>
        <dbReference type="ARBA" id="ARBA00022679"/>
    </source>
</evidence>
<sequence length="411" mass="46425">MKMKSSCAGRWLMISPKTQIHMLSCRSDSNLRIQNRVADRNSSVVRGRVLGQYVMNGGDGPNSYAQNSSYQCSSQMQRGVVDVAKPIIEAEISERLDVKHHSSTFRIADFGCSTGHNSFAAMKIITEAIKRKFETDRQTSDIPDFQVFFNDKAVNDFNTLFSSLPCKRLYYATGVPGSFHGRLLPKASLHFAYSSCTLNWLSEVPKEVADDTSPSWNRGKIHCFGARREVLKAYSNQYVKDVEAFLESRAEELVAGGLMALIVPAVPAFWNPNTAFTSITEFDILGSCLTDLAEKGRFSKAKVDSFNLPLHYTIPQEFEAILERSHNYTLERMEIIDNPGKRTLPAPKDRASFVRAVFEQLLTNHFGSEIIDELFHQYAKKMAASPLFLDPENEKTIMIFVLLKRKPYDQK</sequence>
<dbReference type="GO" id="GO:0032259">
    <property type="term" value="P:methylation"/>
    <property type="evidence" value="ECO:0007669"/>
    <property type="project" value="UniProtKB-KW"/>
</dbReference>
<dbReference type="AlphaFoldDB" id="A0A8M8UMU7"/>
<keyword evidence="4" id="KW-0479">Metal-binding</keyword>
<dbReference type="InterPro" id="IPR042086">
    <property type="entry name" value="MeTrfase_capping"/>
</dbReference>
<comment type="similarity">
    <text evidence="1">Belongs to the methyltransferase superfamily. Type-7 methyltransferase family.</text>
</comment>
<dbReference type="GO" id="GO:0008168">
    <property type="term" value="F:methyltransferase activity"/>
    <property type="evidence" value="ECO:0007669"/>
    <property type="project" value="UniProtKB-KW"/>
</dbReference>
<dbReference type="GeneID" id="105155930"/>
<dbReference type="Gene3D" id="1.10.1200.270">
    <property type="entry name" value="Methyltransferase, alpha-helical capping domain"/>
    <property type="match status" value="1"/>
</dbReference>
<dbReference type="KEGG" id="sind:105155930"/>
<dbReference type="PANTHER" id="PTHR31009">
    <property type="entry name" value="S-ADENOSYL-L-METHIONINE:CARBOXYL METHYLTRANSFERASE FAMILY PROTEIN"/>
    <property type="match status" value="1"/>
</dbReference>
<dbReference type="Gene3D" id="3.40.50.150">
    <property type="entry name" value="Vaccinia Virus protein VP39"/>
    <property type="match status" value="1"/>
</dbReference>
<organism evidence="6 7">
    <name type="scientific">Sesamum indicum</name>
    <name type="common">Oriental sesame</name>
    <name type="synonym">Sesamum orientale</name>
    <dbReference type="NCBI Taxonomy" id="4182"/>
    <lineage>
        <taxon>Eukaryota</taxon>
        <taxon>Viridiplantae</taxon>
        <taxon>Streptophyta</taxon>
        <taxon>Embryophyta</taxon>
        <taxon>Tracheophyta</taxon>
        <taxon>Spermatophyta</taxon>
        <taxon>Magnoliopsida</taxon>
        <taxon>eudicotyledons</taxon>
        <taxon>Gunneridae</taxon>
        <taxon>Pentapetalae</taxon>
        <taxon>asterids</taxon>
        <taxon>lamiids</taxon>
        <taxon>Lamiales</taxon>
        <taxon>Pedaliaceae</taxon>
        <taxon>Sesamum</taxon>
    </lineage>
</organism>
<keyword evidence="5" id="KW-0460">Magnesium</keyword>